<accession>A0A1G7IXN0</accession>
<dbReference type="Proteomes" id="UP000182114">
    <property type="component" value="Unassembled WGS sequence"/>
</dbReference>
<evidence type="ECO:0000313" key="6">
    <source>
        <dbReference type="Proteomes" id="UP000182114"/>
    </source>
</evidence>
<evidence type="ECO:0000256" key="3">
    <source>
        <dbReference type="ARBA" id="ARBA00023163"/>
    </source>
</evidence>
<dbReference type="RefSeq" id="WP_074538808.1">
    <property type="nucleotide sequence ID" value="NZ_FNBD01000008.1"/>
</dbReference>
<dbReference type="Gene3D" id="1.10.10.60">
    <property type="entry name" value="Homeodomain-like"/>
    <property type="match status" value="1"/>
</dbReference>
<gene>
    <name evidence="5" type="ORF">SAMN04487992_10869</name>
</gene>
<evidence type="ECO:0000313" key="5">
    <source>
        <dbReference type="EMBL" id="SDF17039.1"/>
    </source>
</evidence>
<keyword evidence="1" id="KW-0805">Transcription regulation</keyword>
<sequence>MASTFFIKNMVCNRCIASVLDVFTTEGYKVSTIELGKVVAQPSEHTEQKNLGNKPSALGFKIIQNEEESLLEQLKVRLIQKINEENTAHLATMVARELRKTESYLSKLFSKLEGITLEKYTINLKIEKVKEYIQLGQLNFSEIAYTLNYKSSSHLARQFKTVTGMSMSTYKNLEQWDRKKLDQIV</sequence>
<evidence type="ECO:0000259" key="4">
    <source>
        <dbReference type="PROSITE" id="PS01124"/>
    </source>
</evidence>
<dbReference type="InterPro" id="IPR018060">
    <property type="entry name" value="HTH_AraC"/>
</dbReference>
<organism evidence="5 6">
    <name type="scientific">Cellulophaga baltica</name>
    <dbReference type="NCBI Taxonomy" id="76594"/>
    <lineage>
        <taxon>Bacteria</taxon>
        <taxon>Pseudomonadati</taxon>
        <taxon>Bacteroidota</taxon>
        <taxon>Flavobacteriia</taxon>
        <taxon>Flavobacteriales</taxon>
        <taxon>Flavobacteriaceae</taxon>
        <taxon>Cellulophaga</taxon>
    </lineage>
</organism>
<dbReference type="PANTHER" id="PTHR43280">
    <property type="entry name" value="ARAC-FAMILY TRANSCRIPTIONAL REGULATOR"/>
    <property type="match status" value="1"/>
</dbReference>
<keyword evidence="2" id="KW-0238">DNA-binding</keyword>
<dbReference type="Pfam" id="PF12833">
    <property type="entry name" value="HTH_18"/>
    <property type="match status" value="1"/>
</dbReference>
<dbReference type="EMBL" id="FNBD01000008">
    <property type="protein sequence ID" value="SDF17039.1"/>
    <property type="molecule type" value="Genomic_DNA"/>
</dbReference>
<dbReference type="AlphaFoldDB" id="A0A1G7IXN0"/>
<feature type="domain" description="HTH araC/xylS-type" evidence="4">
    <location>
        <begin position="72"/>
        <end position="173"/>
    </location>
</feature>
<dbReference type="PROSITE" id="PS01124">
    <property type="entry name" value="HTH_ARAC_FAMILY_2"/>
    <property type="match status" value="1"/>
</dbReference>
<dbReference type="SUPFAM" id="SSF46689">
    <property type="entry name" value="Homeodomain-like"/>
    <property type="match status" value="1"/>
</dbReference>
<name>A0A1G7IXN0_9FLAO</name>
<protein>
    <submittedName>
        <fullName evidence="5">Helix-turn-helix domain-containing protein</fullName>
    </submittedName>
</protein>
<dbReference type="InterPro" id="IPR009057">
    <property type="entry name" value="Homeodomain-like_sf"/>
</dbReference>
<reference evidence="6" key="1">
    <citation type="submission" date="2016-10" db="EMBL/GenBank/DDBJ databases">
        <authorList>
            <person name="Varghese N."/>
            <person name="Submissions S."/>
        </authorList>
    </citation>
    <scope>NUCLEOTIDE SEQUENCE [LARGE SCALE GENOMIC DNA]</scope>
    <source>
        <strain evidence="6">DSM 24729</strain>
    </source>
</reference>
<evidence type="ECO:0000256" key="2">
    <source>
        <dbReference type="ARBA" id="ARBA00023125"/>
    </source>
</evidence>
<dbReference type="PANTHER" id="PTHR43280:SF2">
    <property type="entry name" value="HTH-TYPE TRANSCRIPTIONAL REGULATOR EXSA"/>
    <property type="match status" value="1"/>
</dbReference>
<dbReference type="SMART" id="SM00342">
    <property type="entry name" value="HTH_ARAC"/>
    <property type="match status" value="1"/>
</dbReference>
<dbReference type="eggNOG" id="COG2207">
    <property type="taxonomic scope" value="Bacteria"/>
</dbReference>
<evidence type="ECO:0000256" key="1">
    <source>
        <dbReference type="ARBA" id="ARBA00023015"/>
    </source>
</evidence>
<keyword evidence="6" id="KW-1185">Reference proteome</keyword>
<dbReference type="GO" id="GO:0043565">
    <property type="term" value="F:sequence-specific DNA binding"/>
    <property type="evidence" value="ECO:0007669"/>
    <property type="project" value="InterPro"/>
</dbReference>
<proteinExistence type="predicted"/>
<dbReference type="GO" id="GO:0003700">
    <property type="term" value="F:DNA-binding transcription factor activity"/>
    <property type="evidence" value="ECO:0007669"/>
    <property type="project" value="InterPro"/>
</dbReference>
<keyword evidence="3" id="KW-0804">Transcription</keyword>